<comment type="caution">
    <text evidence="1">The sequence shown here is derived from an EMBL/GenBank/DDBJ whole genome shotgun (WGS) entry which is preliminary data.</text>
</comment>
<organism evidence="1 2">
    <name type="scientific">Flavobacterium zhoui</name>
    <dbReference type="NCBI Taxonomy" id="3230414"/>
    <lineage>
        <taxon>Bacteria</taxon>
        <taxon>Pseudomonadati</taxon>
        <taxon>Bacteroidota</taxon>
        <taxon>Flavobacteriia</taxon>
        <taxon>Flavobacteriales</taxon>
        <taxon>Flavobacteriaceae</taxon>
        <taxon>Flavobacterium</taxon>
    </lineage>
</organism>
<gene>
    <name evidence="1" type="ORF">ACFX5F_12215</name>
</gene>
<dbReference type="Gene3D" id="3.40.50.1110">
    <property type="entry name" value="SGNH hydrolase"/>
    <property type="match status" value="1"/>
</dbReference>
<proteinExistence type="predicted"/>
<sequence>MLLNKIYCIGDSHVSVFLGKDAISPIYPEKCNSLFSYFDVTRIGSITAFNIGNPKSSTQAKVKIDSLISNVIPKGSVIIFSAGEIDIRVHLLKQVEAQKESIQKITFQIIQNYLFLLRQYSERGYIIVVLSPPPSAFKVEDDPSYPRYGSEQNRNIATKIFNDILKCEAEKKGIGYLDIYTNYVDSNNFTKRKYLWDGIHPSTAVIIDIIFQLNSKLNTNLTISFCWNVREFLRKIKAFLN</sequence>
<dbReference type="Pfam" id="PF00657">
    <property type="entry name" value="Lipase_GDSL"/>
    <property type="match status" value="1"/>
</dbReference>
<dbReference type="RefSeq" id="WP_379852316.1">
    <property type="nucleotide sequence ID" value="NZ_JBHZPY010000010.1"/>
</dbReference>
<dbReference type="InterPro" id="IPR036514">
    <property type="entry name" value="SGNH_hydro_sf"/>
</dbReference>
<dbReference type="Proteomes" id="UP001600107">
    <property type="component" value="Unassembled WGS sequence"/>
</dbReference>
<protein>
    <submittedName>
        <fullName evidence="1">SGNH/GDSL hydrolase family protein</fullName>
    </submittedName>
</protein>
<reference evidence="1 2" key="1">
    <citation type="submission" date="2024-06" db="EMBL/GenBank/DDBJ databases">
        <title>Flavobacterium spp. isolated from glacier.</title>
        <authorList>
            <person name="Han D."/>
        </authorList>
    </citation>
    <scope>NUCLEOTIDE SEQUENCE [LARGE SCALE GENOMIC DNA]</scope>
    <source>
        <strain evidence="1 2">ZS1P70</strain>
    </source>
</reference>
<keyword evidence="2" id="KW-1185">Reference proteome</keyword>
<keyword evidence="1" id="KW-0378">Hydrolase</keyword>
<dbReference type="InterPro" id="IPR001087">
    <property type="entry name" value="GDSL"/>
</dbReference>
<evidence type="ECO:0000313" key="2">
    <source>
        <dbReference type="Proteomes" id="UP001600107"/>
    </source>
</evidence>
<dbReference type="GO" id="GO:0016787">
    <property type="term" value="F:hydrolase activity"/>
    <property type="evidence" value="ECO:0007669"/>
    <property type="project" value="UniProtKB-KW"/>
</dbReference>
<dbReference type="EMBL" id="JBHZPY010000010">
    <property type="protein sequence ID" value="MFE3871986.1"/>
    <property type="molecule type" value="Genomic_DNA"/>
</dbReference>
<dbReference type="SUPFAM" id="SSF52266">
    <property type="entry name" value="SGNH hydrolase"/>
    <property type="match status" value="1"/>
</dbReference>
<evidence type="ECO:0000313" key="1">
    <source>
        <dbReference type="EMBL" id="MFE3871986.1"/>
    </source>
</evidence>
<name>A0ABW6I6T6_9FLAO</name>
<accession>A0ABW6I6T6</accession>